<dbReference type="EMBL" id="JEMT01018596">
    <property type="protein sequence ID" value="EXX66603.1"/>
    <property type="molecule type" value="Genomic_DNA"/>
</dbReference>
<sequence length="260" mass="30667">MNKEKFFRRLRIFQIVIAILICLIEKVKIYSYETYESLDIAYYTIDPIGPDHITFLVWDFDFCGSNFPNTTDDYDNIILTSLYDPPNFYYNETFIDLDYYYGYIVIATISLISLAYNLFRAENPHFTNQFLRIFKIYDNNLDSILLIGWFFTAITSTLKFFTNMDDMCYGFSDLSVTLAVILCASHIIGYILCLLMFLSCIIRMVIKYRENSHQNDDEYEYAPLLRDDVDAKLIDDEEINVKCIEAYKKETEVDVKLIDI</sequence>
<dbReference type="Proteomes" id="UP000022910">
    <property type="component" value="Unassembled WGS sequence"/>
</dbReference>
<feature type="transmembrane region" description="Helical" evidence="1">
    <location>
        <begin position="178"/>
        <end position="202"/>
    </location>
</feature>
<dbReference type="HOGENOM" id="CLU_1190426_0_0_1"/>
<evidence type="ECO:0000256" key="1">
    <source>
        <dbReference type="SAM" id="Phobius"/>
    </source>
</evidence>
<name>A0A015MIB5_RHIIW</name>
<feature type="transmembrane region" description="Helical" evidence="1">
    <location>
        <begin position="100"/>
        <end position="119"/>
    </location>
</feature>
<feature type="transmembrane region" description="Helical" evidence="1">
    <location>
        <begin position="12"/>
        <end position="32"/>
    </location>
</feature>
<proteinExistence type="predicted"/>
<keyword evidence="3" id="KW-1185">Reference proteome</keyword>
<evidence type="ECO:0000313" key="3">
    <source>
        <dbReference type="Proteomes" id="UP000022910"/>
    </source>
</evidence>
<feature type="transmembrane region" description="Helical" evidence="1">
    <location>
        <begin position="140"/>
        <end position="158"/>
    </location>
</feature>
<dbReference type="OrthoDB" id="2311284at2759"/>
<keyword evidence="1" id="KW-0812">Transmembrane</keyword>
<organism evidence="2 3">
    <name type="scientific">Rhizophagus irregularis (strain DAOM 197198w)</name>
    <name type="common">Glomus intraradices</name>
    <dbReference type="NCBI Taxonomy" id="1432141"/>
    <lineage>
        <taxon>Eukaryota</taxon>
        <taxon>Fungi</taxon>
        <taxon>Fungi incertae sedis</taxon>
        <taxon>Mucoromycota</taxon>
        <taxon>Glomeromycotina</taxon>
        <taxon>Glomeromycetes</taxon>
        <taxon>Glomerales</taxon>
        <taxon>Glomeraceae</taxon>
        <taxon>Rhizophagus</taxon>
    </lineage>
</organism>
<keyword evidence="1" id="KW-1133">Transmembrane helix</keyword>
<keyword evidence="1" id="KW-0472">Membrane</keyword>
<comment type="caution">
    <text evidence="2">The sequence shown here is derived from an EMBL/GenBank/DDBJ whole genome shotgun (WGS) entry which is preliminary data.</text>
</comment>
<accession>A0A015MIB5</accession>
<reference evidence="2 3" key="1">
    <citation type="submission" date="2014-02" db="EMBL/GenBank/DDBJ databases">
        <title>Single nucleus genome sequencing reveals high similarity among nuclei of an endomycorrhizal fungus.</title>
        <authorList>
            <person name="Lin K."/>
            <person name="Geurts R."/>
            <person name="Zhang Z."/>
            <person name="Limpens E."/>
            <person name="Saunders D.G."/>
            <person name="Mu D."/>
            <person name="Pang E."/>
            <person name="Cao H."/>
            <person name="Cha H."/>
            <person name="Lin T."/>
            <person name="Zhou Q."/>
            <person name="Shang Y."/>
            <person name="Li Y."/>
            <person name="Ivanov S."/>
            <person name="Sharma T."/>
            <person name="Velzen R.V."/>
            <person name="Ruijter N.D."/>
            <person name="Aanen D.K."/>
            <person name="Win J."/>
            <person name="Kamoun S."/>
            <person name="Bisseling T."/>
            <person name="Huang S."/>
        </authorList>
    </citation>
    <scope>NUCLEOTIDE SEQUENCE [LARGE SCALE GENOMIC DNA]</scope>
    <source>
        <strain evidence="3">DAOM197198w</strain>
    </source>
</reference>
<dbReference type="AlphaFoldDB" id="A0A015MIB5"/>
<protein>
    <submittedName>
        <fullName evidence="2">Uncharacterized protein</fullName>
    </submittedName>
</protein>
<gene>
    <name evidence="2" type="ORF">RirG_122220</name>
</gene>
<evidence type="ECO:0000313" key="2">
    <source>
        <dbReference type="EMBL" id="EXX66603.1"/>
    </source>
</evidence>